<comment type="caution">
    <text evidence="1">Lacks conserved residue(s) required for the propagation of feature annotation.</text>
</comment>
<evidence type="ECO:0000256" key="1">
    <source>
        <dbReference type="PROSITE-ProRule" id="PRU00276"/>
    </source>
</evidence>
<dbReference type="InterPro" id="IPR001590">
    <property type="entry name" value="Peptidase_M12B"/>
</dbReference>
<dbReference type="GO" id="GO:0004222">
    <property type="term" value="F:metalloendopeptidase activity"/>
    <property type="evidence" value="ECO:0007669"/>
    <property type="project" value="InterPro"/>
</dbReference>
<evidence type="ECO:0000256" key="2">
    <source>
        <dbReference type="SAM" id="Phobius"/>
    </source>
</evidence>
<dbReference type="EMBL" id="CANHGI010000006">
    <property type="protein sequence ID" value="CAI5455348.1"/>
    <property type="molecule type" value="Genomic_DNA"/>
</dbReference>
<dbReference type="GO" id="GO:0006509">
    <property type="term" value="P:membrane protein ectodomain proteolysis"/>
    <property type="evidence" value="ECO:0007669"/>
    <property type="project" value="TreeGrafter"/>
</dbReference>
<dbReference type="PANTHER" id="PTHR11905">
    <property type="entry name" value="ADAM A DISINTEGRIN AND METALLOPROTEASE DOMAIN"/>
    <property type="match status" value="1"/>
</dbReference>
<accession>A0A9P1J411</accession>
<feature type="binding site" evidence="1">
    <location>
        <position position="145"/>
    </location>
    <ligand>
        <name>Zn(2+)</name>
        <dbReference type="ChEBI" id="CHEBI:29105"/>
        <note>catalytic</note>
    </ligand>
</feature>
<feature type="chain" id="PRO_5040327304" description="Peptidase M12B domain-containing protein" evidence="3">
    <location>
        <begin position="18"/>
        <end position="368"/>
    </location>
</feature>
<keyword evidence="2" id="KW-0472">Membrane</keyword>
<protein>
    <recommendedName>
        <fullName evidence="4">Peptidase M12B domain-containing protein</fullName>
    </recommendedName>
</protein>
<dbReference type="PROSITE" id="PS50215">
    <property type="entry name" value="ADAM_MEPRO"/>
    <property type="match status" value="1"/>
</dbReference>
<dbReference type="SUPFAM" id="SSF55486">
    <property type="entry name" value="Metalloproteases ('zincins'), catalytic domain"/>
    <property type="match status" value="1"/>
</dbReference>
<evidence type="ECO:0000259" key="4">
    <source>
        <dbReference type="PROSITE" id="PS50215"/>
    </source>
</evidence>
<evidence type="ECO:0000313" key="6">
    <source>
        <dbReference type="Proteomes" id="UP001152747"/>
    </source>
</evidence>
<feature type="domain" description="Peptidase M12B" evidence="4">
    <location>
        <begin position="113"/>
        <end position="173"/>
    </location>
</feature>
<gene>
    <name evidence="5" type="ORF">CAMP_LOCUS17985</name>
</gene>
<evidence type="ECO:0000313" key="5">
    <source>
        <dbReference type="EMBL" id="CAI5455348.1"/>
    </source>
</evidence>
<keyword evidence="1" id="KW-0479">Metal-binding</keyword>
<reference evidence="5" key="1">
    <citation type="submission" date="2022-11" db="EMBL/GenBank/DDBJ databases">
        <authorList>
            <person name="Kikuchi T."/>
        </authorList>
    </citation>
    <scope>NUCLEOTIDE SEQUENCE</scope>
    <source>
        <strain evidence="5">PS1010</strain>
    </source>
</reference>
<dbReference type="OrthoDB" id="2131567at2759"/>
<feature type="transmembrane region" description="Helical" evidence="2">
    <location>
        <begin position="257"/>
        <end position="277"/>
    </location>
</feature>
<dbReference type="Proteomes" id="UP001152747">
    <property type="component" value="Unassembled WGS sequence"/>
</dbReference>
<feature type="signal peptide" evidence="3">
    <location>
        <begin position="1"/>
        <end position="17"/>
    </location>
</feature>
<dbReference type="AlphaFoldDB" id="A0A9P1J411"/>
<evidence type="ECO:0000256" key="3">
    <source>
        <dbReference type="SAM" id="SignalP"/>
    </source>
</evidence>
<keyword evidence="2" id="KW-1133">Transmembrane helix</keyword>
<keyword evidence="2" id="KW-0812">Transmembrane</keyword>
<dbReference type="GO" id="GO:0046872">
    <property type="term" value="F:metal ion binding"/>
    <property type="evidence" value="ECO:0007669"/>
    <property type="project" value="UniProtKB-KW"/>
</dbReference>
<sequence>MTLLWFLLIFVVRNVSAGFLNTRIDDETETEISDWGDVKTDGIVRHIEFLIGIDSSLVGYYKNDEDRVKSATITLLHTINQYFYQLNIRLVLIDFVPVKGTNMVLLRHNYEGGISYTNGMCSENSLIISGFYPEATMNNALVLMHQIAHVIGLTHKITTNCECNEEIEPKKCLKLRGFPACSVQEMTKKLATQTCLKRGNSTNEMVRNLGSLPICGNGILEKNEDCDCGPARFCDNILCDAVRCKFVVQKSFLQNGLPMFLALFTFMILLLIWKLVCLRTYKNVRQKIAPKRSLDSENLRDIEQSPAPILAPLPTPIPQVSVVKMREPRIIDSPVPIQNRRSRFSDQIYQTMRPISRFWEKFKQPNNL</sequence>
<proteinExistence type="predicted"/>
<feature type="binding site" evidence="1">
    <location>
        <position position="149"/>
    </location>
    <ligand>
        <name>Zn(2+)</name>
        <dbReference type="ChEBI" id="CHEBI:29105"/>
        <note>catalytic</note>
    </ligand>
</feature>
<dbReference type="PANTHER" id="PTHR11905:SF238">
    <property type="entry name" value="PEPTIDASE M12B DOMAIN-CONTAINING PROTEIN-RELATED"/>
    <property type="match status" value="1"/>
</dbReference>
<keyword evidence="3" id="KW-0732">Signal</keyword>
<keyword evidence="1" id="KW-0862">Zinc</keyword>
<feature type="binding site" evidence="1">
    <location>
        <position position="155"/>
    </location>
    <ligand>
        <name>Zn(2+)</name>
        <dbReference type="ChEBI" id="CHEBI:29105"/>
        <note>catalytic</note>
    </ligand>
</feature>
<comment type="caution">
    <text evidence="5">The sequence shown here is derived from an EMBL/GenBank/DDBJ whole genome shotgun (WGS) entry which is preliminary data.</text>
</comment>
<name>A0A9P1J411_9PELO</name>
<dbReference type="Pfam" id="PF01421">
    <property type="entry name" value="Reprolysin"/>
    <property type="match status" value="1"/>
</dbReference>
<organism evidence="5 6">
    <name type="scientific">Caenorhabditis angaria</name>
    <dbReference type="NCBI Taxonomy" id="860376"/>
    <lineage>
        <taxon>Eukaryota</taxon>
        <taxon>Metazoa</taxon>
        <taxon>Ecdysozoa</taxon>
        <taxon>Nematoda</taxon>
        <taxon>Chromadorea</taxon>
        <taxon>Rhabditida</taxon>
        <taxon>Rhabditina</taxon>
        <taxon>Rhabditomorpha</taxon>
        <taxon>Rhabditoidea</taxon>
        <taxon>Rhabditidae</taxon>
        <taxon>Peloderinae</taxon>
        <taxon>Caenorhabditis</taxon>
    </lineage>
</organism>
<dbReference type="Gene3D" id="4.10.70.10">
    <property type="entry name" value="Disintegrin domain"/>
    <property type="match status" value="1"/>
</dbReference>
<dbReference type="Gene3D" id="3.40.390.10">
    <property type="entry name" value="Collagenase (Catalytic Domain)"/>
    <property type="match status" value="1"/>
</dbReference>
<dbReference type="InterPro" id="IPR036436">
    <property type="entry name" value="Disintegrin_dom_sf"/>
</dbReference>
<keyword evidence="6" id="KW-1185">Reference proteome</keyword>
<dbReference type="InterPro" id="IPR024079">
    <property type="entry name" value="MetalloPept_cat_dom_sf"/>
</dbReference>